<feature type="transmembrane region" description="Helical" evidence="1">
    <location>
        <begin position="30"/>
        <end position="52"/>
    </location>
</feature>
<dbReference type="Proteomes" id="UP000246303">
    <property type="component" value="Unassembled WGS sequence"/>
</dbReference>
<keyword evidence="1" id="KW-1133">Transmembrane helix</keyword>
<dbReference type="AlphaFoldDB" id="A0A2V3E2M5"/>
<proteinExistence type="predicted"/>
<organism evidence="2 3">
    <name type="scientific">Arthrobacter psychrochitiniphilus</name>
    <dbReference type="NCBI Taxonomy" id="291045"/>
    <lineage>
        <taxon>Bacteria</taxon>
        <taxon>Bacillati</taxon>
        <taxon>Actinomycetota</taxon>
        <taxon>Actinomycetes</taxon>
        <taxon>Micrococcales</taxon>
        <taxon>Micrococcaceae</taxon>
        <taxon>Arthrobacter</taxon>
    </lineage>
</organism>
<keyword evidence="1" id="KW-0812">Transmembrane</keyword>
<keyword evidence="1" id="KW-0472">Membrane</keyword>
<keyword evidence="3" id="KW-1185">Reference proteome</keyword>
<sequence>MFSWKTTRLLFSIGSFVAMAGILRLVTAGSWVYILFVLLGLALVALSTRGPWDSEASGRNRSVVGFRVRQ</sequence>
<comment type="caution">
    <text evidence="2">The sequence shown here is derived from an EMBL/GenBank/DDBJ whole genome shotgun (WGS) entry which is preliminary data.</text>
</comment>
<protein>
    <submittedName>
        <fullName evidence="2">Uncharacterized protein</fullName>
    </submittedName>
</protein>
<gene>
    <name evidence="2" type="ORF">CVS29_02695</name>
</gene>
<name>A0A2V3E2M5_9MICC</name>
<evidence type="ECO:0000313" key="3">
    <source>
        <dbReference type="Proteomes" id="UP000246303"/>
    </source>
</evidence>
<evidence type="ECO:0000256" key="1">
    <source>
        <dbReference type="SAM" id="Phobius"/>
    </source>
</evidence>
<dbReference type="EMBL" id="QHLZ01000001">
    <property type="protein sequence ID" value="PXA69474.1"/>
    <property type="molecule type" value="Genomic_DNA"/>
</dbReference>
<accession>A0A2V3E2M5</accession>
<evidence type="ECO:0000313" key="2">
    <source>
        <dbReference type="EMBL" id="PXA69474.1"/>
    </source>
</evidence>
<reference evidence="2 3" key="1">
    <citation type="submission" date="2018-05" db="EMBL/GenBank/DDBJ databases">
        <title>Genetic diversity of glacier-inhabiting Cryobacterium bacteria in China and description of Cryobacterium mengkeensis sp. nov. and Arthrobacter glacialis sp. nov.</title>
        <authorList>
            <person name="Liu Q."/>
            <person name="Xin Y.-H."/>
        </authorList>
    </citation>
    <scope>NUCLEOTIDE SEQUENCE [LARGE SCALE GENOMIC DNA]</scope>
    <source>
        <strain evidence="2 3">GP3</strain>
    </source>
</reference>